<comment type="caution">
    <text evidence="1">The sequence shown here is derived from an EMBL/GenBank/DDBJ whole genome shotgun (WGS) entry which is preliminary data.</text>
</comment>
<sequence length="94" mass="10321">MSDDLDPSARLAEAVRADLARWKLLDSSLAAATLDVVDRLSDPELKPAAAALLHQRLDTYLAHLRKLAPPEVAHDVIDEVAQQREERRKAAGMA</sequence>
<evidence type="ECO:0000313" key="1">
    <source>
        <dbReference type="EMBL" id="MBC6464267.1"/>
    </source>
</evidence>
<reference evidence="1 2" key="1">
    <citation type="submission" date="2020-06" db="EMBL/GenBank/DDBJ databases">
        <title>Actinomadura xiongansis sp. nov., isolated from soil of Baiyangdian.</title>
        <authorList>
            <person name="Zhang X."/>
        </authorList>
    </citation>
    <scope>NUCLEOTIDE SEQUENCE [LARGE SCALE GENOMIC DNA]</scope>
    <source>
        <strain evidence="1 2">HBUM206468</strain>
    </source>
</reference>
<organism evidence="1 2">
    <name type="scientific">Actinomadura alba</name>
    <dbReference type="NCBI Taxonomy" id="406431"/>
    <lineage>
        <taxon>Bacteria</taxon>
        <taxon>Bacillati</taxon>
        <taxon>Actinomycetota</taxon>
        <taxon>Actinomycetes</taxon>
        <taxon>Streptosporangiales</taxon>
        <taxon>Thermomonosporaceae</taxon>
        <taxon>Actinomadura</taxon>
    </lineage>
</organism>
<gene>
    <name evidence="1" type="ORF">HKK74_01950</name>
</gene>
<evidence type="ECO:0000313" key="2">
    <source>
        <dbReference type="Proteomes" id="UP000805614"/>
    </source>
</evidence>
<protein>
    <submittedName>
        <fullName evidence="1">Uncharacterized protein</fullName>
    </submittedName>
</protein>
<name>A0ABR7LHF6_9ACTN</name>
<dbReference type="EMBL" id="JABVEC010000001">
    <property type="protein sequence ID" value="MBC6464267.1"/>
    <property type="molecule type" value="Genomic_DNA"/>
</dbReference>
<accession>A0ABR7LHF6</accession>
<proteinExistence type="predicted"/>
<dbReference type="Proteomes" id="UP000805614">
    <property type="component" value="Unassembled WGS sequence"/>
</dbReference>
<keyword evidence="2" id="KW-1185">Reference proteome</keyword>
<dbReference type="RefSeq" id="WP_187241201.1">
    <property type="nucleotide sequence ID" value="NZ_BAAAOK010000011.1"/>
</dbReference>